<name>Q8KDG7_CHLTE</name>
<feature type="region of interest" description="Disordered" evidence="1">
    <location>
        <begin position="1"/>
        <end position="22"/>
    </location>
</feature>
<dbReference type="KEGG" id="cte:CT1083"/>
<dbReference type="AlphaFoldDB" id="Q8KDG7"/>
<feature type="compositionally biased region" description="Basic residues" evidence="1">
    <location>
        <begin position="1"/>
        <end position="10"/>
    </location>
</feature>
<evidence type="ECO:0000313" key="3">
    <source>
        <dbReference type="Proteomes" id="UP000001007"/>
    </source>
</evidence>
<sequence length="62" mass="7344">MHRHHGKCKYLPKNLTNQPAQTNKRFLTDEHPNRILLKNGRDFNGSFSGIEKDMIQFCFLRT</sequence>
<proteinExistence type="predicted"/>
<organism evidence="2 3">
    <name type="scientific">Chlorobaculum tepidum (strain ATCC 49652 / DSM 12025 / NBRC 103806 / TLS)</name>
    <name type="common">Chlorobium tepidum</name>
    <dbReference type="NCBI Taxonomy" id="194439"/>
    <lineage>
        <taxon>Bacteria</taxon>
        <taxon>Pseudomonadati</taxon>
        <taxon>Chlorobiota</taxon>
        <taxon>Chlorobiia</taxon>
        <taxon>Chlorobiales</taxon>
        <taxon>Chlorobiaceae</taxon>
        <taxon>Chlorobaculum</taxon>
    </lineage>
</organism>
<evidence type="ECO:0000256" key="1">
    <source>
        <dbReference type="SAM" id="MobiDB-lite"/>
    </source>
</evidence>
<dbReference type="EnsemblBacteria" id="AAM72316">
    <property type="protein sequence ID" value="AAM72316"/>
    <property type="gene ID" value="CT1083"/>
</dbReference>
<evidence type="ECO:0000313" key="2">
    <source>
        <dbReference type="EMBL" id="AAM72316.1"/>
    </source>
</evidence>
<dbReference type="STRING" id="194439.CT1083"/>
<protein>
    <submittedName>
        <fullName evidence="2">Uncharacterized protein</fullName>
    </submittedName>
</protein>
<reference evidence="2 3" key="1">
    <citation type="journal article" date="2002" name="Proc. Natl. Acad. Sci. U.S.A.">
        <title>The complete genome sequence of Chlorobium tepidum TLS, a photosynthetic, anaerobic, green-sulfur bacterium.</title>
        <authorList>
            <person name="Eisen J.A."/>
            <person name="Nelson K.E."/>
            <person name="Paulsen I.T."/>
            <person name="Heidelberg J.F."/>
            <person name="Wu M."/>
            <person name="Dodson R.J."/>
            <person name="Deboy R."/>
            <person name="Gwinn M.L."/>
            <person name="Nelson W.C."/>
            <person name="Haft D.H."/>
            <person name="Hickey E.K."/>
            <person name="Peterson J.D."/>
            <person name="Durkin A.S."/>
            <person name="Kolonay J.L."/>
            <person name="Yang F."/>
            <person name="Holt I."/>
            <person name="Umayam L.A."/>
            <person name="Mason T."/>
            <person name="Brenner M."/>
            <person name="Shea T.P."/>
            <person name="Parksey D."/>
            <person name="Nierman W.C."/>
            <person name="Feldblyum T.V."/>
            <person name="Hansen C.L."/>
            <person name="Craven M.B."/>
            <person name="Radune D."/>
            <person name="Vamathevan J."/>
            <person name="Khouri H."/>
            <person name="White O."/>
            <person name="Gruber T.M."/>
            <person name="Ketchum K.A."/>
            <person name="Venter J.C."/>
            <person name="Tettelin H."/>
            <person name="Bryant D.A."/>
            <person name="Fraser C.M."/>
        </authorList>
    </citation>
    <scope>NUCLEOTIDE SEQUENCE [LARGE SCALE GENOMIC DNA]</scope>
    <source>
        <strain evidence="3">ATCC 49652 / DSM 12025 / NBRC 103806 / TLS</strain>
    </source>
</reference>
<gene>
    <name evidence="2" type="ordered locus">CT1083</name>
</gene>
<accession>Q8KDG7</accession>
<dbReference type="Proteomes" id="UP000001007">
    <property type="component" value="Chromosome"/>
</dbReference>
<keyword evidence="3" id="KW-1185">Reference proteome</keyword>
<dbReference type="HOGENOM" id="CLU_2895843_0_0_10"/>
<dbReference type="EMBL" id="AE006470">
    <property type="protein sequence ID" value="AAM72316.1"/>
    <property type="molecule type" value="Genomic_DNA"/>
</dbReference>